<dbReference type="Pfam" id="PF00675">
    <property type="entry name" value="Peptidase_M16"/>
    <property type="match status" value="1"/>
</dbReference>
<dbReference type="OrthoDB" id="9811314at2"/>
<dbReference type="Gene3D" id="3.30.830.10">
    <property type="entry name" value="Metalloenzyme, LuxS/M16 peptidase-like"/>
    <property type="match status" value="2"/>
</dbReference>
<feature type="domain" description="Peptidase M16 N-terminal" evidence="1">
    <location>
        <begin position="43"/>
        <end position="185"/>
    </location>
</feature>
<evidence type="ECO:0000313" key="3">
    <source>
        <dbReference type="EMBL" id="QPM91649.1"/>
    </source>
</evidence>
<evidence type="ECO:0000259" key="1">
    <source>
        <dbReference type="Pfam" id="PF00675"/>
    </source>
</evidence>
<dbReference type="AlphaFoldDB" id="A0A418SG92"/>
<evidence type="ECO:0000259" key="2">
    <source>
        <dbReference type="Pfam" id="PF05193"/>
    </source>
</evidence>
<evidence type="ECO:0000313" key="4">
    <source>
        <dbReference type="Proteomes" id="UP000283786"/>
    </source>
</evidence>
<proteinExistence type="predicted"/>
<dbReference type="PANTHER" id="PTHR11851">
    <property type="entry name" value="METALLOPROTEASE"/>
    <property type="match status" value="1"/>
</dbReference>
<dbReference type="KEGG" id="palw:PSAL_029040"/>
<dbReference type="EMBL" id="CP060436">
    <property type="protein sequence ID" value="QPM91649.1"/>
    <property type="molecule type" value="Genomic_DNA"/>
</dbReference>
<keyword evidence="3" id="KW-0378">Hydrolase</keyword>
<accession>A0A418SG92</accession>
<sequence>MMRFVLPLVASLLTAPLLAGAAIAETDIQPVTSPGGIDAWLVEEHSIPFVALELRFAGGASMDLADKRGATYLMTALLEEGSGEMDSQEFAKATDALAASFSFDVSSDALSISARFLSENRDEAVDLLHQSLVDTTFPEDAIARVQGQITSSLRSDEQDPQTIGSRAFAAMAFGDHPYGSPVEGTIDSVEALNRDDMFTARDNVLVRDRVSVAAVGDITPEELGALLDHLLGDLPEGGAPLPQMAELSLTPGVTIIPFDTPQAQVIWGQEGLGLEDPDFFPAFILNTILGGGGFESRLMHEVREKRGLTYGVYSWIADRDYADLWQGAVASGNERVAEAILVIRDEWSRIAEDGVTEEELEAAKKYMTGEYPLRFDGNGPIASILVSMQHDGMSIDYPDSRNDRVNAVTLEDINRVAKTWLDPDKLRFVVVGQPEDLDEVN</sequence>
<dbReference type="EC" id="3.4.24.-" evidence="3"/>
<dbReference type="GO" id="GO:0008233">
    <property type="term" value="F:peptidase activity"/>
    <property type="evidence" value="ECO:0007669"/>
    <property type="project" value="UniProtKB-KW"/>
</dbReference>
<keyword evidence="3" id="KW-0645">Protease</keyword>
<organism evidence="3 4">
    <name type="scientific">Pseudooceanicola algae</name>
    <dbReference type="NCBI Taxonomy" id="1537215"/>
    <lineage>
        <taxon>Bacteria</taxon>
        <taxon>Pseudomonadati</taxon>
        <taxon>Pseudomonadota</taxon>
        <taxon>Alphaproteobacteria</taxon>
        <taxon>Rhodobacterales</taxon>
        <taxon>Paracoccaceae</taxon>
        <taxon>Pseudooceanicola</taxon>
    </lineage>
</organism>
<name>A0A418SG92_9RHOB</name>
<reference evidence="3 4" key="1">
    <citation type="submission" date="2020-08" db="EMBL/GenBank/DDBJ databases">
        <title>Genome sequence of Rhodobacteraceae bacterium Lw-13e.</title>
        <authorList>
            <person name="Poehlein A."/>
            <person name="Wolter L."/>
            <person name="Daniel R."/>
            <person name="Brinkhoff T."/>
        </authorList>
    </citation>
    <scope>NUCLEOTIDE SEQUENCE [LARGE SCALE GENOMIC DNA]</scope>
    <source>
        <strain evidence="3 4">Lw-13e</strain>
    </source>
</reference>
<dbReference type="GO" id="GO:0046872">
    <property type="term" value="F:metal ion binding"/>
    <property type="evidence" value="ECO:0007669"/>
    <property type="project" value="InterPro"/>
</dbReference>
<dbReference type="Pfam" id="PF05193">
    <property type="entry name" value="Peptidase_M16_C"/>
    <property type="match status" value="1"/>
</dbReference>
<dbReference type="Proteomes" id="UP000283786">
    <property type="component" value="Chromosome"/>
</dbReference>
<dbReference type="InterPro" id="IPR011249">
    <property type="entry name" value="Metalloenz_LuxS/M16"/>
</dbReference>
<protein>
    <submittedName>
        <fullName evidence="3">Putative zinc protease</fullName>
        <ecNumber evidence="3">3.4.24.-</ecNumber>
    </submittedName>
</protein>
<keyword evidence="4" id="KW-1185">Reference proteome</keyword>
<dbReference type="InterPro" id="IPR050361">
    <property type="entry name" value="MPP/UQCRC_Complex"/>
</dbReference>
<dbReference type="GO" id="GO:0006508">
    <property type="term" value="P:proteolysis"/>
    <property type="evidence" value="ECO:0007669"/>
    <property type="project" value="UniProtKB-KW"/>
</dbReference>
<dbReference type="PANTHER" id="PTHR11851:SF224">
    <property type="entry name" value="PROCESSING PROTEASE"/>
    <property type="match status" value="1"/>
</dbReference>
<dbReference type="InterPro" id="IPR011765">
    <property type="entry name" value="Pept_M16_N"/>
</dbReference>
<dbReference type="SUPFAM" id="SSF63411">
    <property type="entry name" value="LuxS/MPP-like metallohydrolase"/>
    <property type="match status" value="2"/>
</dbReference>
<dbReference type="InterPro" id="IPR007863">
    <property type="entry name" value="Peptidase_M16_C"/>
</dbReference>
<feature type="domain" description="Peptidase M16 C-terminal" evidence="2">
    <location>
        <begin position="192"/>
        <end position="365"/>
    </location>
</feature>
<gene>
    <name evidence="3" type="ORF">PSAL_029040</name>
</gene>
<dbReference type="RefSeq" id="WP_119839286.1">
    <property type="nucleotide sequence ID" value="NZ_CP060436.1"/>
</dbReference>